<name>A0A914M609_MELIC</name>
<dbReference type="AlphaFoldDB" id="A0A914M609"/>
<accession>A0A914M609</accession>
<reference evidence="3" key="1">
    <citation type="submission" date="2022-11" db="UniProtKB">
        <authorList>
            <consortium name="WormBaseParasite"/>
        </authorList>
    </citation>
    <scope>IDENTIFICATION</scope>
</reference>
<keyword evidence="1" id="KW-0732">Signal</keyword>
<proteinExistence type="predicted"/>
<feature type="chain" id="PRO_5037295113" evidence="1">
    <location>
        <begin position="20"/>
        <end position="97"/>
    </location>
</feature>
<protein>
    <submittedName>
        <fullName evidence="3">Secreted protein</fullName>
    </submittedName>
</protein>
<organism evidence="2 3">
    <name type="scientific">Meloidogyne incognita</name>
    <name type="common">Southern root-knot nematode worm</name>
    <name type="synonym">Oxyuris incognita</name>
    <dbReference type="NCBI Taxonomy" id="6306"/>
    <lineage>
        <taxon>Eukaryota</taxon>
        <taxon>Metazoa</taxon>
        <taxon>Ecdysozoa</taxon>
        <taxon>Nematoda</taxon>
        <taxon>Chromadorea</taxon>
        <taxon>Rhabditida</taxon>
        <taxon>Tylenchina</taxon>
        <taxon>Tylenchomorpha</taxon>
        <taxon>Tylenchoidea</taxon>
        <taxon>Meloidogynidae</taxon>
        <taxon>Meloidogyninae</taxon>
        <taxon>Meloidogyne</taxon>
        <taxon>Meloidogyne incognita group</taxon>
    </lineage>
</organism>
<dbReference type="Proteomes" id="UP000887563">
    <property type="component" value="Unplaced"/>
</dbReference>
<evidence type="ECO:0000256" key="1">
    <source>
        <dbReference type="SAM" id="SignalP"/>
    </source>
</evidence>
<dbReference type="WBParaSite" id="Minc3s01208g21728">
    <property type="protein sequence ID" value="Minc3s01208g21728"/>
    <property type="gene ID" value="Minc3s01208g21728"/>
</dbReference>
<keyword evidence="2" id="KW-1185">Reference proteome</keyword>
<evidence type="ECO:0000313" key="2">
    <source>
        <dbReference type="Proteomes" id="UP000887563"/>
    </source>
</evidence>
<feature type="signal peptide" evidence="1">
    <location>
        <begin position="1"/>
        <end position="19"/>
    </location>
</feature>
<sequence>MIVVVFVVVFALFLLHKYGNNNNSHFLVEIISFLLLRVMDRVSKCIHIKHPTWVTTASNLTKLEVNMQEVQCTKINTHRPCKKRELLGVQLPGIGLL</sequence>
<evidence type="ECO:0000313" key="3">
    <source>
        <dbReference type="WBParaSite" id="Minc3s01208g21728"/>
    </source>
</evidence>